<proteinExistence type="predicted"/>
<reference evidence="1 2" key="1">
    <citation type="journal article" date="2019" name="Int. J. Syst. Evol. Microbiol.">
        <title>The Global Catalogue of Microorganisms (GCM) 10K type strain sequencing project: providing services to taxonomists for standard genome sequencing and annotation.</title>
        <authorList>
            <consortium name="The Broad Institute Genomics Platform"/>
            <consortium name="The Broad Institute Genome Sequencing Center for Infectious Disease"/>
            <person name="Wu L."/>
            <person name="Ma J."/>
        </authorList>
    </citation>
    <scope>NUCLEOTIDE SEQUENCE [LARGE SCALE GENOMIC DNA]</scope>
    <source>
        <strain evidence="1 2">JCM 3367</strain>
    </source>
</reference>
<evidence type="ECO:0000313" key="1">
    <source>
        <dbReference type="EMBL" id="GAA2522677.1"/>
    </source>
</evidence>
<dbReference type="EMBL" id="BAAARY010000008">
    <property type="protein sequence ID" value="GAA2522677.1"/>
    <property type="molecule type" value="Genomic_DNA"/>
</dbReference>
<evidence type="ECO:0000313" key="2">
    <source>
        <dbReference type="Proteomes" id="UP001499978"/>
    </source>
</evidence>
<comment type="caution">
    <text evidence="1">The sequence shown here is derived from an EMBL/GenBank/DDBJ whole genome shotgun (WGS) entry which is preliminary data.</text>
</comment>
<dbReference type="RefSeq" id="WP_344171741.1">
    <property type="nucleotide sequence ID" value="NZ_BAAARY010000008.1"/>
</dbReference>
<accession>A0ABN3NHS8</accession>
<organism evidence="1 2">
    <name type="scientific">Pilimelia columellifera subsp. columellifera</name>
    <dbReference type="NCBI Taxonomy" id="706583"/>
    <lineage>
        <taxon>Bacteria</taxon>
        <taxon>Bacillati</taxon>
        <taxon>Actinomycetota</taxon>
        <taxon>Actinomycetes</taxon>
        <taxon>Micromonosporales</taxon>
        <taxon>Micromonosporaceae</taxon>
        <taxon>Pilimelia</taxon>
    </lineage>
</organism>
<keyword evidence="2" id="KW-1185">Reference proteome</keyword>
<name>A0ABN3NHS8_9ACTN</name>
<dbReference type="Proteomes" id="UP001499978">
    <property type="component" value="Unassembled WGS sequence"/>
</dbReference>
<sequence>MFSSPTIDPDLLDCDDCHAPAGEPHHFACVYLLDIDPDHPDELCPPEVHCLIAAPANRFGEPDSRAVANLLAPLFDSGAITCWRLAFPPEDSRHGPGPTVPDERPALPEGMRWFTVALTLAVVAPGARADDEAVWAPVAAVVMAGEPVVVHGRQQAAPGRYAVAGDFRYRPASCRDDSGRGRWLAGGRLLICAGCGADCT</sequence>
<protein>
    <submittedName>
        <fullName evidence="1">Uncharacterized protein</fullName>
    </submittedName>
</protein>
<gene>
    <name evidence="1" type="ORF">GCM10010201_20990</name>
</gene>